<name>A0ABS9KDB4_9BACT</name>
<keyword evidence="1" id="KW-0812">Transmembrane</keyword>
<reference evidence="2" key="2">
    <citation type="submission" date="2024-05" db="EMBL/GenBank/DDBJ databases">
        <title>Rhodohalobacter halophilus gen. nov., sp. nov., a moderately halophilic member of the family Balneolaceae.</title>
        <authorList>
            <person name="Xia J."/>
        </authorList>
    </citation>
    <scope>NUCLEOTIDE SEQUENCE</scope>
    <source>
        <strain evidence="2">WB101</strain>
    </source>
</reference>
<feature type="transmembrane region" description="Helical" evidence="1">
    <location>
        <begin position="153"/>
        <end position="175"/>
    </location>
</feature>
<evidence type="ECO:0000256" key="1">
    <source>
        <dbReference type="SAM" id="Phobius"/>
    </source>
</evidence>
<reference evidence="2" key="1">
    <citation type="submission" date="2022-01" db="EMBL/GenBank/DDBJ databases">
        <authorList>
            <person name="Wang Y."/>
        </authorList>
    </citation>
    <scope>NUCLEOTIDE SEQUENCE</scope>
    <source>
        <strain evidence="2">WB101</strain>
    </source>
</reference>
<feature type="transmembrane region" description="Helical" evidence="1">
    <location>
        <begin position="120"/>
        <end position="141"/>
    </location>
</feature>
<sequence>MDRQINHKTMRVIVGAIAVLLAPTVYLLAGSEETLTSISISYWTDAHDIFVGSLVVVGFFLSAYNGTGGKKDWEFYLSKASCVFAICVALFPTQGFTGSDIPPAWTTTVANAVNLEPMNIHYGAAILLFACLIVMMWFFSNRAMKKGKTGRSYTYRTISVLMVLGILSIFIYGRATDLENMVLWIEVWGLTLFGIGWLIAGSYKNDPNLDEA</sequence>
<evidence type="ECO:0000313" key="2">
    <source>
        <dbReference type="EMBL" id="MCG2588828.1"/>
    </source>
</evidence>
<evidence type="ECO:0008006" key="4">
    <source>
        <dbReference type="Google" id="ProtNLM"/>
    </source>
</evidence>
<keyword evidence="1" id="KW-1133">Transmembrane helix</keyword>
<keyword evidence="1" id="KW-0472">Membrane</keyword>
<feature type="transmembrane region" description="Helical" evidence="1">
    <location>
        <begin position="73"/>
        <end position="91"/>
    </location>
</feature>
<feature type="transmembrane region" description="Helical" evidence="1">
    <location>
        <begin position="49"/>
        <end position="66"/>
    </location>
</feature>
<protein>
    <recommendedName>
        <fullName evidence="4">DUF998 domain-containing protein</fullName>
    </recommendedName>
</protein>
<dbReference type="EMBL" id="JAKLWS010000010">
    <property type="protein sequence ID" value="MCG2588828.1"/>
    <property type="molecule type" value="Genomic_DNA"/>
</dbReference>
<evidence type="ECO:0000313" key="3">
    <source>
        <dbReference type="Proteomes" id="UP001165366"/>
    </source>
</evidence>
<proteinExistence type="predicted"/>
<comment type="caution">
    <text evidence="2">The sequence shown here is derived from an EMBL/GenBank/DDBJ whole genome shotgun (WGS) entry which is preliminary data.</text>
</comment>
<accession>A0ABS9KDB4</accession>
<dbReference type="RefSeq" id="WP_237853797.1">
    <property type="nucleotide sequence ID" value="NZ_JAKLWS010000010.1"/>
</dbReference>
<feature type="transmembrane region" description="Helical" evidence="1">
    <location>
        <begin position="181"/>
        <end position="200"/>
    </location>
</feature>
<keyword evidence="3" id="KW-1185">Reference proteome</keyword>
<dbReference type="Proteomes" id="UP001165366">
    <property type="component" value="Unassembled WGS sequence"/>
</dbReference>
<gene>
    <name evidence="2" type="ORF">L6773_09640</name>
</gene>
<organism evidence="2 3">
    <name type="scientific">Rhodohalobacter sulfatireducens</name>
    <dbReference type="NCBI Taxonomy" id="2911366"/>
    <lineage>
        <taxon>Bacteria</taxon>
        <taxon>Pseudomonadati</taxon>
        <taxon>Balneolota</taxon>
        <taxon>Balneolia</taxon>
        <taxon>Balneolales</taxon>
        <taxon>Balneolaceae</taxon>
        <taxon>Rhodohalobacter</taxon>
    </lineage>
</organism>
<feature type="transmembrane region" description="Helical" evidence="1">
    <location>
        <begin position="12"/>
        <end position="29"/>
    </location>
</feature>